<dbReference type="EMBL" id="CM042023">
    <property type="protein sequence ID" value="KAI3813832.1"/>
    <property type="molecule type" value="Genomic_DNA"/>
</dbReference>
<gene>
    <name evidence="1" type="ORF">L1987_18567</name>
</gene>
<evidence type="ECO:0000313" key="2">
    <source>
        <dbReference type="Proteomes" id="UP001056120"/>
    </source>
</evidence>
<organism evidence="1 2">
    <name type="scientific">Smallanthus sonchifolius</name>
    <dbReference type="NCBI Taxonomy" id="185202"/>
    <lineage>
        <taxon>Eukaryota</taxon>
        <taxon>Viridiplantae</taxon>
        <taxon>Streptophyta</taxon>
        <taxon>Embryophyta</taxon>
        <taxon>Tracheophyta</taxon>
        <taxon>Spermatophyta</taxon>
        <taxon>Magnoliopsida</taxon>
        <taxon>eudicotyledons</taxon>
        <taxon>Gunneridae</taxon>
        <taxon>Pentapetalae</taxon>
        <taxon>asterids</taxon>
        <taxon>campanulids</taxon>
        <taxon>Asterales</taxon>
        <taxon>Asteraceae</taxon>
        <taxon>Asteroideae</taxon>
        <taxon>Heliantheae alliance</taxon>
        <taxon>Millerieae</taxon>
        <taxon>Smallanthus</taxon>
    </lineage>
</organism>
<evidence type="ECO:0000313" key="1">
    <source>
        <dbReference type="EMBL" id="KAI3813832.1"/>
    </source>
</evidence>
<dbReference type="Proteomes" id="UP001056120">
    <property type="component" value="Linkage Group LG06"/>
</dbReference>
<sequence length="110" mass="11920">MPSTSAASSSQSYSNSVGDDMLRLNDCSTSDDASPSTSISNDDVQVADTLVEFHMQSEGVQNHSSNEVGITDHTESGVESFFEVEELDLNQTNLDEDLHADHISHSHNSF</sequence>
<reference evidence="1 2" key="2">
    <citation type="journal article" date="2022" name="Mol. Ecol. Resour.">
        <title>The genomes of chicory, endive, great burdock and yacon provide insights into Asteraceae paleo-polyploidization history and plant inulin production.</title>
        <authorList>
            <person name="Fan W."/>
            <person name="Wang S."/>
            <person name="Wang H."/>
            <person name="Wang A."/>
            <person name="Jiang F."/>
            <person name="Liu H."/>
            <person name="Zhao H."/>
            <person name="Xu D."/>
            <person name="Zhang Y."/>
        </authorList>
    </citation>
    <scope>NUCLEOTIDE SEQUENCE [LARGE SCALE GENOMIC DNA]</scope>
    <source>
        <strain evidence="2">cv. Yunnan</strain>
        <tissue evidence="1">Leaves</tissue>
    </source>
</reference>
<protein>
    <submittedName>
        <fullName evidence="1">Uncharacterized protein</fullName>
    </submittedName>
</protein>
<keyword evidence="2" id="KW-1185">Reference proteome</keyword>
<reference evidence="2" key="1">
    <citation type="journal article" date="2022" name="Mol. Ecol. Resour.">
        <title>The genomes of chicory, endive, great burdock and yacon provide insights into Asteraceae palaeo-polyploidization history and plant inulin production.</title>
        <authorList>
            <person name="Fan W."/>
            <person name="Wang S."/>
            <person name="Wang H."/>
            <person name="Wang A."/>
            <person name="Jiang F."/>
            <person name="Liu H."/>
            <person name="Zhao H."/>
            <person name="Xu D."/>
            <person name="Zhang Y."/>
        </authorList>
    </citation>
    <scope>NUCLEOTIDE SEQUENCE [LARGE SCALE GENOMIC DNA]</scope>
    <source>
        <strain evidence="2">cv. Yunnan</strain>
    </source>
</reference>
<name>A0ACB9J0E9_9ASTR</name>
<accession>A0ACB9J0E9</accession>
<comment type="caution">
    <text evidence="1">The sequence shown here is derived from an EMBL/GenBank/DDBJ whole genome shotgun (WGS) entry which is preliminary data.</text>
</comment>
<proteinExistence type="predicted"/>